<dbReference type="Proteomes" id="UP000069850">
    <property type="component" value="Chromosome 1"/>
</dbReference>
<dbReference type="EMBL" id="LT158599">
    <property type="protein sequence ID" value="CVK34453.1"/>
    <property type="molecule type" value="Genomic_DNA"/>
</dbReference>
<sequence length="438" mass="50524">MAGYTHMKNMTDLLELLVSLNPWWSGRDFATGVRRERYFSKIKRYLASGEIVVLSGVRRSGKTTLLYQVVDDLIHGQGVEPGKVLFVNCDEPEIARLDRPLETVLETYRKEVCGEEGAFLVFDEIQNIPGWERWIKSVYDRKQFRLVISGSSSYLLDSELSTLISGRYLAIPVYPLDFNEYLLFNGVEVATDPITLADRKYILMQMLRQYLDEGGFPQVVRQTDAMVRKDLLKAYYDSIVYRDIVQVNEVRNQRAMSDLLAYLLTNIASPYSYRQLEQALGIDAVTIREYIRYAEMAKVLFEVRYFSYSLKTQARNNKKIYCIDNGLRNAVSFNFSADEGKRVENLVFLELKRRGFEPYYWKGEGEVDFVLKKPDNTLTAINVSYTDTLPERETDALREFAGAFGNRVRDRILITKDTAGEVEGIRCVPLWKWLLGAA</sequence>
<protein>
    <recommendedName>
        <fullName evidence="5">ATPase</fullName>
    </recommendedName>
</protein>
<dbReference type="AlphaFoldDB" id="A0A0X8XY33"/>
<evidence type="ECO:0008006" key="5">
    <source>
        <dbReference type="Google" id="ProtNLM"/>
    </source>
</evidence>
<evidence type="ECO:0000259" key="1">
    <source>
        <dbReference type="Pfam" id="PF13173"/>
    </source>
</evidence>
<evidence type="ECO:0000313" key="3">
    <source>
        <dbReference type="EMBL" id="CVK34453.1"/>
    </source>
</evidence>
<dbReference type="SUPFAM" id="SSF52540">
    <property type="entry name" value="P-loop containing nucleoside triphosphate hydrolases"/>
    <property type="match status" value="1"/>
</dbReference>
<feature type="domain" description="AAA" evidence="1">
    <location>
        <begin position="50"/>
        <end position="182"/>
    </location>
</feature>
<evidence type="ECO:0000313" key="4">
    <source>
        <dbReference type="Proteomes" id="UP000069850"/>
    </source>
</evidence>
<dbReference type="KEGG" id="mema:MMAB1_3240"/>
<dbReference type="PANTHER" id="PTHR33295">
    <property type="entry name" value="ATPASE"/>
    <property type="match status" value="1"/>
</dbReference>
<organism evidence="3 4">
    <name type="scientific">Methanoculleus bourgensis</name>
    <dbReference type="NCBI Taxonomy" id="83986"/>
    <lineage>
        <taxon>Archaea</taxon>
        <taxon>Methanobacteriati</taxon>
        <taxon>Methanobacteriota</taxon>
        <taxon>Stenosarchaea group</taxon>
        <taxon>Methanomicrobia</taxon>
        <taxon>Methanomicrobiales</taxon>
        <taxon>Methanomicrobiaceae</taxon>
        <taxon>Methanoculleus</taxon>
    </lineage>
</organism>
<feature type="domain" description="DUF4143" evidence="2">
    <location>
        <begin position="242"/>
        <end position="385"/>
    </location>
</feature>
<reference evidence="3 4" key="1">
    <citation type="submission" date="2016-01" db="EMBL/GenBank/DDBJ databases">
        <authorList>
            <person name="Manzoor S."/>
        </authorList>
    </citation>
    <scope>NUCLEOTIDE SEQUENCE [LARGE SCALE GENOMIC DNA]</scope>
    <source>
        <strain evidence="3">Methanoculleus sp MAB1</strain>
    </source>
</reference>
<dbReference type="Gene3D" id="3.40.50.300">
    <property type="entry name" value="P-loop containing nucleotide triphosphate hydrolases"/>
    <property type="match status" value="1"/>
</dbReference>
<dbReference type="InterPro" id="IPR027417">
    <property type="entry name" value="P-loop_NTPase"/>
</dbReference>
<accession>A0A0X8XY33</accession>
<evidence type="ECO:0000259" key="2">
    <source>
        <dbReference type="Pfam" id="PF13635"/>
    </source>
</evidence>
<dbReference type="Pfam" id="PF13173">
    <property type="entry name" value="AAA_14"/>
    <property type="match status" value="1"/>
</dbReference>
<dbReference type="InterPro" id="IPR025420">
    <property type="entry name" value="DUF4143"/>
</dbReference>
<dbReference type="InterPro" id="IPR041682">
    <property type="entry name" value="AAA_14"/>
</dbReference>
<dbReference type="PANTHER" id="PTHR33295:SF18">
    <property type="entry name" value="AAA+ ATPASE DOMAIN-CONTAINING PROTEIN"/>
    <property type="match status" value="1"/>
</dbReference>
<gene>
    <name evidence="3" type="ORF">MMAB1_3240</name>
</gene>
<proteinExistence type="predicted"/>
<dbReference type="Pfam" id="PF13635">
    <property type="entry name" value="DUF4143"/>
    <property type="match status" value="1"/>
</dbReference>
<name>A0A0X8XY33_9EURY</name>